<comment type="catalytic activity">
    <reaction evidence="3">
        <text>a long-chain fatty acyl-CoA + H2O = a long-chain fatty acid + CoA + H(+)</text>
        <dbReference type="Rhea" id="RHEA:67680"/>
        <dbReference type="ChEBI" id="CHEBI:15377"/>
        <dbReference type="ChEBI" id="CHEBI:15378"/>
        <dbReference type="ChEBI" id="CHEBI:57287"/>
        <dbReference type="ChEBI" id="CHEBI:57560"/>
        <dbReference type="ChEBI" id="CHEBI:83139"/>
    </reaction>
</comment>
<dbReference type="RefSeq" id="WP_198020741.1">
    <property type="nucleotide sequence ID" value="NZ_CP004372.1"/>
</dbReference>
<evidence type="ECO:0000256" key="6">
    <source>
        <dbReference type="ARBA" id="ARBA00040062"/>
    </source>
</evidence>
<evidence type="ECO:0000256" key="5">
    <source>
        <dbReference type="ARBA" id="ARBA00038894"/>
    </source>
</evidence>
<dbReference type="InterPro" id="IPR006683">
    <property type="entry name" value="Thioestr_dom"/>
</dbReference>
<dbReference type="EMBL" id="CP004372">
    <property type="protein sequence ID" value="AHM04241.1"/>
    <property type="molecule type" value="Genomic_DNA"/>
</dbReference>
<evidence type="ECO:0000256" key="4">
    <source>
        <dbReference type="ARBA" id="ARBA00038381"/>
    </source>
</evidence>
<gene>
    <name evidence="9" type="ORF">roselon_01878</name>
</gene>
<dbReference type="PANTHER" id="PTHR43240">
    <property type="entry name" value="1,4-DIHYDROXY-2-NAPHTHOYL-COA THIOESTERASE 1"/>
    <property type="match status" value="1"/>
</dbReference>
<dbReference type="PATRIC" id="fig|1294273.3.peg.1850"/>
<dbReference type="Gene3D" id="3.10.129.10">
    <property type="entry name" value="Hotdog Thioesterase"/>
    <property type="match status" value="1"/>
</dbReference>
<dbReference type="STRING" id="1294273.roselon_01878"/>
<evidence type="ECO:0000256" key="3">
    <source>
        <dbReference type="ARBA" id="ARBA00036002"/>
    </source>
</evidence>
<protein>
    <recommendedName>
        <fullName evidence="6">Medium/long-chain acyl-CoA thioesterase YigI</fullName>
        <ecNumber evidence="5">3.1.2.20</ecNumber>
    </recommendedName>
</protein>
<comment type="catalytic activity">
    <reaction evidence="2">
        <text>a fatty acyl-CoA + H2O = a fatty acid + CoA + H(+)</text>
        <dbReference type="Rhea" id="RHEA:16781"/>
        <dbReference type="ChEBI" id="CHEBI:15377"/>
        <dbReference type="ChEBI" id="CHEBI:15378"/>
        <dbReference type="ChEBI" id="CHEBI:28868"/>
        <dbReference type="ChEBI" id="CHEBI:57287"/>
        <dbReference type="ChEBI" id="CHEBI:77636"/>
        <dbReference type="EC" id="3.1.2.20"/>
    </reaction>
</comment>
<accession>W8S5X4</accession>
<dbReference type="KEGG" id="red:roselon_01878"/>
<dbReference type="InterPro" id="IPR029069">
    <property type="entry name" value="HotDog_dom_sf"/>
</dbReference>
<keyword evidence="1" id="KW-0378">Hydrolase</keyword>
<evidence type="ECO:0000259" key="8">
    <source>
        <dbReference type="Pfam" id="PF03061"/>
    </source>
</evidence>
<comment type="catalytic activity">
    <reaction evidence="7">
        <text>a medium-chain fatty acyl-CoA + H2O = a medium-chain fatty acid + CoA + H(+)</text>
        <dbReference type="Rhea" id="RHEA:68184"/>
        <dbReference type="ChEBI" id="CHEBI:15377"/>
        <dbReference type="ChEBI" id="CHEBI:15378"/>
        <dbReference type="ChEBI" id="CHEBI:57287"/>
        <dbReference type="ChEBI" id="CHEBI:59558"/>
        <dbReference type="ChEBI" id="CHEBI:90546"/>
    </reaction>
</comment>
<dbReference type="SUPFAM" id="SSF54637">
    <property type="entry name" value="Thioesterase/thiol ester dehydrase-isomerase"/>
    <property type="match status" value="1"/>
</dbReference>
<feature type="domain" description="Thioesterase" evidence="8">
    <location>
        <begin position="58"/>
        <end position="128"/>
    </location>
</feature>
<proteinExistence type="inferred from homology"/>
<name>W8S5X4_9RHOB</name>
<dbReference type="Proteomes" id="UP000019593">
    <property type="component" value="Chromosome"/>
</dbReference>
<organism evidence="9 10">
    <name type="scientific">Roseicyclus elongatus DSM 19469</name>
    <dbReference type="NCBI Taxonomy" id="1294273"/>
    <lineage>
        <taxon>Bacteria</taxon>
        <taxon>Pseudomonadati</taxon>
        <taxon>Pseudomonadota</taxon>
        <taxon>Alphaproteobacteria</taxon>
        <taxon>Rhodobacterales</taxon>
        <taxon>Roseobacteraceae</taxon>
        <taxon>Roseicyclus</taxon>
    </lineage>
</organism>
<dbReference type="PANTHER" id="PTHR43240:SF20">
    <property type="entry name" value="MEDIUM_LONG-CHAIN ACYL-COA THIOESTERASE YIGI"/>
    <property type="match status" value="1"/>
</dbReference>
<evidence type="ECO:0000313" key="10">
    <source>
        <dbReference type="Proteomes" id="UP000019593"/>
    </source>
</evidence>
<comment type="similarity">
    <text evidence="4">Belongs to the YigI thioesterase family.</text>
</comment>
<dbReference type="NCBIfam" id="TIGR00369">
    <property type="entry name" value="unchar_dom_1"/>
    <property type="match status" value="1"/>
</dbReference>
<sequence length="148" mass="15489">MPRPENAPHPLTPAKETEIRDSFDRQAMMKTIGARIDAIAPGRVTLSLPVCAQIGQQHGYVHAGASFALGDSAAGYAALSLMPLGAEVLTVEMKINLIAPAAGRRLIATGEVVKAGRRLLVTRANLQAEAADGSLREVALLLGTMIPA</sequence>
<dbReference type="EC" id="3.1.2.20" evidence="5"/>
<dbReference type="InterPro" id="IPR003736">
    <property type="entry name" value="PAAI_dom"/>
</dbReference>
<reference evidence="9 10" key="1">
    <citation type="submission" date="2013-03" db="EMBL/GenBank/DDBJ databases">
        <authorList>
            <person name="Fiebig A."/>
            <person name="Goeker M."/>
            <person name="Klenk H.-P.P."/>
        </authorList>
    </citation>
    <scope>NUCLEOTIDE SEQUENCE [LARGE SCALE GENOMIC DNA]</scope>
    <source>
        <strain evidence="10">DSM 19469</strain>
    </source>
</reference>
<dbReference type="HOGENOM" id="CLU_089876_5_1_5"/>
<evidence type="ECO:0000256" key="7">
    <source>
        <dbReference type="ARBA" id="ARBA00048062"/>
    </source>
</evidence>
<dbReference type="CDD" id="cd03443">
    <property type="entry name" value="PaaI_thioesterase"/>
    <property type="match status" value="1"/>
</dbReference>
<evidence type="ECO:0000256" key="1">
    <source>
        <dbReference type="ARBA" id="ARBA00022801"/>
    </source>
</evidence>
<dbReference type="eggNOG" id="COG2050">
    <property type="taxonomic scope" value="Bacteria"/>
</dbReference>
<dbReference type="AlphaFoldDB" id="W8S5X4"/>
<evidence type="ECO:0000256" key="2">
    <source>
        <dbReference type="ARBA" id="ARBA00035880"/>
    </source>
</evidence>
<keyword evidence="10" id="KW-1185">Reference proteome</keyword>
<dbReference type="Pfam" id="PF03061">
    <property type="entry name" value="4HBT"/>
    <property type="match status" value="1"/>
</dbReference>
<dbReference type="GO" id="GO:0047617">
    <property type="term" value="F:fatty acyl-CoA hydrolase activity"/>
    <property type="evidence" value="ECO:0007669"/>
    <property type="project" value="UniProtKB-EC"/>
</dbReference>
<evidence type="ECO:0000313" key="9">
    <source>
        <dbReference type="EMBL" id="AHM04241.1"/>
    </source>
</evidence>